<evidence type="ECO:0000256" key="1">
    <source>
        <dbReference type="SAM" id="SignalP"/>
    </source>
</evidence>
<feature type="signal peptide" evidence="1">
    <location>
        <begin position="1"/>
        <end position="23"/>
    </location>
</feature>
<dbReference type="Proteomes" id="UP001209878">
    <property type="component" value="Unassembled WGS sequence"/>
</dbReference>
<dbReference type="Pfam" id="PF13385">
    <property type="entry name" value="Laminin_G_3"/>
    <property type="match status" value="1"/>
</dbReference>
<evidence type="ECO:0000313" key="3">
    <source>
        <dbReference type="Proteomes" id="UP001209878"/>
    </source>
</evidence>
<dbReference type="SUPFAM" id="SSF49899">
    <property type="entry name" value="Concanavalin A-like lectins/glucanases"/>
    <property type="match status" value="1"/>
</dbReference>
<comment type="caution">
    <text evidence="2">The sequence shown here is derived from an EMBL/GenBank/DDBJ whole genome shotgun (WGS) entry which is preliminary data.</text>
</comment>
<dbReference type="Gene3D" id="2.60.120.200">
    <property type="match status" value="1"/>
</dbReference>
<name>A0AAD9L441_RIDPI</name>
<sequence>MAGWIRVVLALSVVAASICGTTGVGRYSIMCLDWEDVDWKGDIIPTKGIYLNNYGVIGKTNCGLNCNCGEFRHPTKIDVPYFTANDFYDLSVSVWFQRRGRSRRMAVLASNGDCASSAIQITSPSDCDLEVTVRTKDGSVYQGAFTTPSQSTQWRHVVVTVQLDRVTEKGWVHVYFDGTIMGSGFLPAKMPVVCFPMIIGANACPVGHNFVGYMDQVSFARYTLKPWEVMALFNTGGQCISK</sequence>
<organism evidence="2 3">
    <name type="scientific">Ridgeia piscesae</name>
    <name type="common">Tubeworm</name>
    <dbReference type="NCBI Taxonomy" id="27915"/>
    <lineage>
        <taxon>Eukaryota</taxon>
        <taxon>Metazoa</taxon>
        <taxon>Spiralia</taxon>
        <taxon>Lophotrochozoa</taxon>
        <taxon>Annelida</taxon>
        <taxon>Polychaeta</taxon>
        <taxon>Sedentaria</taxon>
        <taxon>Canalipalpata</taxon>
        <taxon>Sabellida</taxon>
        <taxon>Siboglinidae</taxon>
        <taxon>Ridgeia</taxon>
    </lineage>
</organism>
<keyword evidence="3" id="KW-1185">Reference proteome</keyword>
<keyword evidence="1" id="KW-0732">Signal</keyword>
<reference evidence="2" key="1">
    <citation type="journal article" date="2023" name="Mol. Biol. Evol.">
        <title>Third-Generation Sequencing Reveals the Adaptive Role of the Epigenome in Three Deep-Sea Polychaetes.</title>
        <authorList>
            <person name="Perez M."/>
            <person name="Aroh O."/>
            <person name="Sun Y."/>
            <person name="Lan Y."/>
            <person name="Juniper S.K."/>
            <person name="Young C.R."/>
            <person name="Angers B."/>
            <person name="Qian P.Y."/>
        </authorList>
    </citation>
    <scope>NUCLEOTIDE SEQUENCE</scope>
    <source>
        <strain evidence="2">R07B-5</strain>
    </source>
</reference>
<gene>
    <name evidence="2" type="ORF">NP493_359g06026</name>
</gene>
<accession>A0AAD9L441</accession>
<feature type="chain" id="PRO_5042140857" evidence="1">
    <location>
        <begin position="24"/>
        <end position="242"/>
    </location>
</feature>
<protein>
    <submittedName>
        <fullName evidence="2">Uncharacterized protein</fullName>
    </submittedName>
</protein>
<evidence type="ECO:0000313" key="2">
    <source>
        <dbReference type="EMBL" id="KAK2182265.1"/>
    </source>
</evidence>
<dbReference type="EMBL" id="JAODUO010000360">
    <property type="protein sequence ID" value="KAK2182265.1"/>
    <property type="molecule type" value="Genomic_DNA"/>
</dbReference>
<dbReference type="InterPro" id="IPR013320">
    <property type="entry name" value="ConA-like_dom_sf"/>
</dbReference>
<proteinExistence type="predicted"/>
<dbReference type="AlphaFoldDB" id="A0AAD9L441"/>